<dbReference type="GO" id="GO:0051382">
    <property type="term" value="P:kinetochore assembly"/>
    <property type="evidence" value="ECO:0007669"/>
    <property type="project" value="InterPro"/>
</dbReference>
<sequence>MEAFATQADGPGNESTSLPLSADEQRALDLFDTLQQLRLEIAMATALASHRAAETRGSGAVSKTWQEELLDARAKFKLRNDAVEAVVVATPILKAVHNGTDASPVERDLLPYIERRDEAVMSVARQAADVETLRSQLTQTQADTARISRKNVELAAELCELADRAKQKRTGRLDSAETQSAVARLEDEVASRRKRWRVIKGVASGIVFGSGIDWARDDELCDMVLDPENEDEQS</sequence>
<reference evidence="10 11" key="1">
    <citation type="journal article" date="2020" name="Genome Biol. Evol.">
        <title>A new high-quality draft genome assembly of the Chinese cordyceps Ophiocordyceps sinensis.</title>
        <authorList>
            <person name="Shu R."/>
            <person name="Zhang J."/>
            <person name="Meng Q."/>
            <person name="Zhang H."/>
            <person name="Zhou G."/>
            <person name="Li M."/>
            <person name="Wu P."/>
            <person name="Zhao Y."/>
            <person name="Chen C."/>
            <person name="Qin Q."/>
        </authorList>
    </citation>
    <scope>NUCLEOTIDE SEQUENCE [LARGE SCALE GENOMIC DNA]</scope>
    <source>
        <strain evidence="10 11">IOZ07</strain>
    </source>
</reference>
<evidence type="ECO:0000256" key="6">
    <source>
        <dbReference type="ARBA" id="ARBA00023328"/>
    </source>
</evidence>
<keyword evidence="5" id="KW-0539">Nucleus</keyword>
<evidence type="ECO:0000259" key="9">
    <source>
        <dbReference type="Pfam" id="PF05837"/>
    </source>
</evidence>
<keyword evidence="6" id="KW-0137">Centromere</keyword>
<evidence type="ECO:0000256" key="2">
    <source>
        <dbReference type="ARBA" id="ARBA00004629"/>
    </source>
</evidence>
<organism evidence="10 11">
    <name type="scientific">Ophiocordyceps sinensis</name>
    <dbReference type="NCBI Taxonomy" id="72228"/>
    <lineage>
        <taxon>Eukaryota</taxon>
        <taxon>Fungi</taxon>
        <taxon>Dikarya</taxon>
        <taxon>Ascomycota</taxon>
        <taxon>Pezizomycotina</taxon>
        <taxon>Sordariomycetes</taxon>
        <taxon>Hypocreomycetidae</taxon>
        <taxon>Hypocreales</taxon>
        <taxon>Ophiocordycipitaceae</taxon>
        <taxon>Ophiocordyceps</taxon>
    </lineage>
</organism>
<dbReference type="PANTHER" id="PTHR48122:SF1">
    <property type="entry name" value="CENTROMERE PROTEIN H"/>
    <property type="match status" value="1"/>
</dbReference>
<evidence type="ECO:0000256" key="1">
    <source>
        <dbReference type="ARBA" id="ARBA00004123"/>
    </source>
</evidence>
<evidence type="ECO:0000256" key="7">
    <source>
        <dbReference type="ARBA" id="ARBA00025735"/>
    </source>
</evidence>
<comment type="similarity">
    <text evidence="7">Belongs to the CENP-H/MCM16 family.</text>
</comment>
<gene>
    <name evidence="10" type="ORF">G6O67_007039</name>
</gene>
<dbReference type="GO" id="GO:0043515">
    <property type="term" value="F:kinetochore binding"/>
    <property type="evidence" value="ECO:0007669"/>
    <property type="project" value="TreeGrafter"/>
</dbReference>
<dbReference type="GO" id="GO:0000776">
    <property type="term" value="C:kinetochore"/>
    <property type="evidence" value="ECO:0007669"/>
    <property type="project" value="UniProtKB-KW"/>
</dbReference>
<dbReference type="OrthoDB" id="2274804at2759"/>
<dbReference type="GO" id="GO:0007059">
    <property type="term" value="P:chromosome segregation"/>
    <property type="evidence" value="ECO:0007669"/>
    <property type="project" value="TreeGrafter"/>
</dbReference>
<evidence type="ECO:0000313" key="10">
    <source>
        <dbReference type="EMBL" id="KAF4505045.1"/>
    </source>
</evidence>
<evidence type="ECO:0000256" key="8">
    <source>
        <dbReference type="SAM" id="MobiDB-lite"/>
    </source>
</evidence>
<evidence type="ECO:0000256" key="5">
    <source>
        <dbReference type="ARBA" id="ARBA00023242"/>
    </source>
</evidence>
<accession>A0A8H4PNJ6</accession>
<dbReference type="EMBL" id="JAAVMX010000008">
    <property type="protein sequence ID" value="KAF4505045.1"/>
    <property type="molecule type" value="Genomic_DNA"/>
</dbReference>
<feature type="domain" description="Centromere protein H C-terminal" evidence="9">
    <location>
        <begin position="26"/>
        <end position="228"/>
    </location>
</feature>
<keyword evidence="4" id="KW-0995">Kinetochore</keyword>
<dbReference type="AlphaFoldDB" id="A0A8H4PNJ6"/>
<dbReference type="GO" id="GO:0007052">
    <property type="term" value="P:mitotic spindle organization"/>
    <property type="evidence" value="ECO:0007669"/>
    <property type="project" value="TreeGrafter"/>
</dbReference>
<keyword evidence="3" id="KW-0158">Chromosome</keyword>
<feature type="region of interest" description="Disordered" evidence="8">
    <location>
        <begin position="1"/>
        <end position="20"/>
    </location>
</feature>
<name>A0A8H4PNJ6_9HYPO</name>
<proteinExistence type="inferred from homology"/>
<comment type="caution">
    <text evidence="10">The sequence shown here is derived from an EMBL/GenBank/DDBJ whole genome shotgun (WGS) entry which is preliminary data.</text>
</comment>
<keyword evidence="11" id="KW-1185">Reference proteome</keyword>
<comment type="subcellular location">
    <subcellularLocation>
        <location evidence="2">Chromosome</location>
        <location evidence="2">Centromere</location>
        <location evidence="2">Kinetochore</location>
    </subcellularLocation>
    <subcellularLocation>
        <location evidence="1">Nucleus</location>
    </subcellularLocation>
</comment>
<dbReference type="Proteomes" id="UP000557566">
    <property type="component" value="Unassembled WGS sequence"/>
</dbReference>
<dbReference type="InterPro" id="IPR008426">
    <property type="entry name" value="CENP-H_C"/>
</dbReference>
<dbReference type="PANTHER" id="PTHR48122">
    <property type="entry name" value="CENTROMERE PROTEIN H"/>
    <property type="match status" value="1"/>
</dbReference>
<protein>
    <recommendedName>
        <fullName evidence="9">Centromere protein H C-terminal domain-containing protein</fullName>
    </recommendedName>
</protein>
<evidence type="ECO:0000256" key="4">
    <source>
        <dbReference type="ARBA" id="ARBA00022838"/>
    </source>
</evidence>
<dbReference type="InterPro" id="IPR040034">
    <property type="entry name" value="CENP-H"/>
</dbReference>
<evidence type="ECO:0000256" key="3">
    <source>
        <dbReference type="ARBA" id="ARBA00022454"/>
    </source>
</evidence>
<dbReference type="Pfam" id="PF05837">
    <property type="entry name" value="CENP-H"/>
    <property type="match status" value="1"/>
</dbReference>
<dbReference type="GO" id="GO:0005634">
    <property type="term" value="C:nucleus"/>
    <property type="evidence" value="ECO:0007669"/>
    <property type="project" value="UniProtKB-SubCell"/>
</dbReference>
<evidence type="ECO:0000313" key="11">
    <source>
        <dbReference type="Proteomes" id="UP000557566"/>
    </source>
</evidence>